<comment type="cofactor">
    <cofactor evidence="6">
        <name>Zn(2+)</name>
        <dbReference type="ChEBI" id="CHEBI:29105"/>
    </cofactor>
</comment>
<keyword evidence="3 6" id="KW-0479">Metal-binding</keyword>
<reference evidence="7 8" key="1">
    <citation type="submission" date="2016-06" db="EMBL/GenBank/DDBJ databases">
        <authorList>
            <person name="Kjaerup R.B."/>
            <person name="Dalgaard T.S."/>
            <person name="Juul-Madsen H.R."/>
        </authorList>
    </citation>
    <scope>NUCLEOTIDE SEQUENCE [LARGE SCALE GENOMIC DNA]</scope>
    <source>
        <strain evidence="7">3</strain>
    </source>
</reference>
<dbReference type="AlphaFoldDB" id="A0A1A8XU77"/>
<accession>A0A1A8XU77</accession>
<comment type="similarity">
    <text evidence="6">Belongs to the inorganic carbon transporter (TC 9.A.2) DabA family.</text>
</comment>
<evidence type="ECO:0000313" key="7">
    <source>
        <dbReference type="EMBL" id="SBT08107.1"/>
    </source>
</evidence>
<protein>
    <recommendedName>
        <fullName evidence="6">Probable inorganic carbon transporter subunit DabA</fullName>
    </recommendedName>
</protein>
<feature type="binding site" evidence="6">
    <location>
        <position position="558"/>
    </location>
    <ligand>
        <name>Zn(2+)</name>
        <dbReference type="ChEBI" id="CHEBI:29105"/>
    </ligand>
</feature>
<evidence type="ECO:0000256" key="4">
    <source>
        <dbReference type="ARBA" id="ARBA00022833"/>
    </source>
</evidence>
<dbReference type="PANTHER" id="PTHR38344">
    <property type="entry name" value="UPF0753 PROTEIN AQ_863"/>
    <property type="match status" value="1"/>
</dbReference>
<dbReference type="PANTHER" id="PTHR38344:SF1">
    <property type="entry name" value="INORGANIC CARBON TRANSPORTER SUBUNIT DABA-RELATED"/>
    <property type="match status" value="1"/>
</dbReference>
<dbReference type="STRING" id="1860102.ACCAA_530004"/>
<evidence type="ECO:0000313" key="8">
    <source>
        <dbReference type="Proteomes" id="UP000199169"/>
    </source>
</evidence>
<dbReference type="Proteomes" id="UP000199169">
    <property type="component" value="Unassembled WGS sequence"/>
</dbReference>
<keyword evidence="5 6" id="KW-0472">Membrane</keyword>
<dbReference type="RefSeq" id="WP_186408073.1">
    <property type="nucleotide sequence ID" value="NZ_FLQX01000131.1"/>
</dbReference>
<dbReference type="InterPro" id="IPR018752">
    <property type="entry name" value="DabA"/>
</dbReference>
<feature type="binding site" evidence="6">
    <location>
        <position position="560"/>
    </location>
    <ligand>
        <name>Zn(2+)</name>
        <dbReference type="ChEBI" id="CHEBI:29105"/>
    </ligand>
</feature>
<sequence>MNSQLPQQAAASIEPSLAPSVDSSARVKACVDHLAHALPAQAPLRDFVHHNTLHALQHLPFAEALSEAARLTGARPWLAEDRCRELFRQGRVNAADLEAALRQLPEVAVDEALLAGTACPLRRREVLKAALLNPVDAVSPARLRWQGEEMAAFERWRADLEPAVRQALLTATGADGVDERAAVSDLWAAAVELRGPLAMAQIMASARPAATRLAERLPETAAVLWQAMLGRLGHDWTVAALLAHLTGEDVRESLHPTLIRHLAAHLDQGLAAWPNPARAQGFYAAWRQSAGGDWAWDLNEFAWARHDIEQLPEDPLLTISSELLRLGVDESQWGGYLQRLALELPGWAGMFHWRAARPGAAEPPVSLTDFLAVRVVLERLYAEQMLRRVWGLPLRLSALGEYFVDHAAELCVRNAFGSRQLPEEMVDLVWLRLGVPSGEAGGEATGKAGGGWQGLAAQFAESRHGAVAEADAQALAAWPLFMLAQGLGLCGRDLRAMGTAGAEALVRCAASLTADQRGRIWLLAYEHHYRQQILAALVANHGRASALSGKAQAQFVLCMDDREEGTRRHLEEVNPAFETFGAAGFFAVPMLWQGLDDEAPMALCPIVVRPENAVREEIPAGGEAAQRLHQRRRQLRLAWRERLHQGSRRGWLQASLLTVLAGPAALLTLLARTLAPGRVGQRLGRWREAFDRPLAGALNLTAELAEANRVVSAAAPRLGFNEDEQVARVAGFLRSIGLSANFAPLVVIVGHGSDSRNNPHLAAYDCGACSGRHGGPNARVFAAMANRPAVRARLAGQGLVIPDSTHFIGAEHNTCDESFVWYDGSDGEQIPASHRQAFAALRRDCEEATRLHAVERCRRFASAPLDPSPRQAQRHLADRRQDFGQVRPELGHATIAAAFVGRRTLSRGAFFDRRVFLISYDPLPDVDGRVLEATLLAAGPVGAGISLEYYFSTVDNEGFGCGSKVTHNLAGLFGVMQGASSDLRTGLPLQMVEIHEPMRLLVVVEQTLEIVGAIYQRQPPLQELIGKGWIVLAAKSPTTAAIHLFDPVAGWQSWDAEHAEQSAQAEERTPALPEVERSIDWFAGRSEALPPALLRRPLVGP</sequence>
<evidence type="ECO:0000256" key="6">
    <source>
        <dbReference type="HAMAP-Rule" id="MF_01871"/>
    </source>
</evidence>
<gene>
    <name evidence="6" type="primary">dabA</name>
    <name evidence="7" type="ORF">ACCAA_530004</name>
</gene>
<feature type="binding site" evidence="6">
    <location>
        <position position="766"/>
    </location>
    <ligand>
        <name>Zn(2+)</name>
        <dbReference type="ChEBI" id="CHEBI:29105"/>
    </ligand>
</feature>
<dbReference type="EMBL" id="FLQX01000131">
    <property type="protein sequence ID" value="SBT08107.1"/>
    <property type="molecule type" value="Genomic_DNA"/>
</dbReference>
<evidence type="ECO:0000256" key="1">
    <source>
        <dbReference type="ARBA" id="ARBA00022448"/>
    </source>
</evidence>
<dbReference type="HAMAP" id="MF_01871">
    <property type="entry name" value="DabA"/>
    <property type="match status" value="1"/>
</dbReference>
<comment type="subcellular location">
    <subcellularLocation>
        <location evidence="6">Cell membrane</location>
        <topology evidence="6">Peripheral membrane protein</topology>
    </subcellularLocation>
</comment>
<dbReference type="Pfam" id="PF10070">
    <property type="entry name" value="DabA"/>
    <property type="match status" value="1"/>
</dbReference>
<keyword evidence="2 6" id="KW-1003">Cell membrane</keyword>
<evidence type="ECO:0000256" key="5">
    <source>
        <dbReference type="ARBA" id="ARBA00023136"/>
    </source>
</evidence>
<feature type="binding site" evidence="6">
    <location>
        <position position="751"/>
    </location>
    <ligand>
        <name>Zn(2+)</name>
        <dbReference type="ChEBI" id="CHEBI:29105"/>
    </ligand>
</feature>
<name>A0A1A8XU77_9PROT</name>
<keyword evidence="1 6" id="KW-0813">Transport</keyword>
<keyword evidence="8" id="KW-1185">Reference proteome</keyword>
<dbReference type="GO" id="GO:0008270">
    <property type="term" value="F:zinc ion binding"/>
    <property type="evidence" value="ECO:0007669"/>
    <property type="project" value="UniProtKB-UniRule"/>
</dbReference>
<organism evidence="7 8">
    <name type="scientific">Candidatus Accumulibacter aalborgensis</name>
    <dbReference type="NCBI Taxonomy" id="1860102"/>
    <lineage>
        <taxon>Bacteria</taxon>
        <taxon>Pseudomonadati</taxon>
        <taxon>Pseudomonadota</taxon>
        <taxon>Betaproteobacteria</taxon>
        <taxon>Candidatus Accumulibacter</taxon>
    </lineage>
</organism>
<evidence type="ECO:0000256" key="2">
    <source>
        <dbReference type="ARBA" id="ARBA00022475"/>
    </source>
</evidence>
<keyword evidence="4 6" id="KW-0862">Zinc</keyword>
<comment type="function">
    <text evidence="6">Part of an energy-coupled inorganic carbon pump.</text>
</comment>
<comment type="subunit">
    <text evidence="6">Forms a complex with DabB.</text>
</comment>
<proteinExistence type="inferred from homology"/>
<evidence type="ECO:0000256" key="3">
    <source>
        <dbReference type="ARBA" id="ARBA00022723"/>
    </source>
</evidence>
<dbReference type="GO" id="GO:0005886">
    <property type="term" value="C:plasma membrane"/>
    <property type="evidence" value="ECO:0007669"/>
    <property type="project" value="UniProtKB-SubCell"/>
</dbReference>